<dbReference type="AlphaFoldDB" id="A0A9P4VJU6"/>
<evidence type="ECO:0000313" key="1">
    <source>
        <dbReference type="EMBL" id="KAF2835661.1"/>
    </source>
</evidence>
<gene>
    <name evidence="1" type="ORF">M501DRAFT_997800</name>
</gene>
<protein>
    <submittedName>
        <fullName evidence="1">Uncharacterized protein</fullName>
    </submittedName>
</protein>
<sequence>MMFKVKESFLTENLLWKSEVTLSLWGAGAACLEGQSSATGRIRVLTDKQRNDKVFTSHNDGCETTKKIFKSLHGS</sequence>
<keyword evidence="2" id="KW-1185">Reference proteome</keyword>
<dbReference type="EMBL" id="MU006107">
    <property type="protein sequence ID" value="KAF2835661.1"/>
    <property type="molecule type" value="Genomic_DNA"/>
</dbReference>
<accession>A0A9P4VJU6</accession>
<dbReference type="Proteomes" id="UP000799429">
    <property type="component" value="Unassembled WGS sequence"/>
</dbReference>
<organism evidence="1 2">
    <name type="scientific">Patellaria atrata CBS 101060</name>
    <dbReference type="NCBI Taxonomy" id="1346257"/>
    <lineage>
        <taxon>Eukaryota</taxon>
        <taxon>Fungi</taxon>
        <taxon>Dikarya</taxon>
        <taxon>Ascomycota</taxon>
        <taxon>Pezizomycotina</taxon>
        <taxon>Dothideomycetes</taxon>
        <taxon>Dothideomycetes incertae sedis</taxon>
        <taxon>Patellariales</taxon>
        <taxon>Patellariaceae</taxon>
        <taxon>Patellaria</taxon>
    </lineage>
</organism>
<proteinExistence type="predicted"/>
<dbReference type="PROSITE" id="PS51257">
    <property type="entry name" value="PROKAR_LIPOPROTEIN"/>
    <property type="match status" value="1"/>
</dbReference>
<reference evidence="1" key="1">
    <citation type="journal article" date="2020" name="Stud. Mycol.">
        <title>101 Dothideomycetes genomes: a test case for predicting lifestyles and emergence of pathogens.</title>
        <authorList>
            <person name="Haridas S."/>
            <person name="Albert R."/>
            <person name="Binder M."/>
            <person name="Bloem J."/>
            <person name="Labutti K."/>
            <person name="Salamov A."/>
            <person name="Andreopoulos B."/>
            <person name="Baker S."/>
            <person name="Barry K."/>
            <person name="Bills G."/>
            <person name="Bluhm B."/>
            <person name="Cannon C."/>
            <person name="Castanera R."/>
            <person name="Culley D."/>
            <person name="Daum C."/>
            <person name="Ezra D."/>
            <person name="Gonzalez J."/>
            <person name="Henrissat B."/>
            <person name="Kuo A."/>
            <person name="Liang C."/>
            <person name="Lipzen A."/>
            <person name="Lutzoni F."/>
            <person name="Magnuson J."/>
            <person name="Mondo S."/>
            <person name="Nolan M."/>
            <person name="Ohm R."/>
            <person name="Pangilinan J."/>
            <person name="Park H.-J."/>
            <person name="Ramirez L."/>
            <person name="Alfaro M."/>
            <person name="Sun H."/>
            <person name="Tritt A."/>
            <person name="Yoshinaga Y."/>
            <person name="Zwiers L.-H."/>
            <person name="Turgeon B."/>
            <person name="Goodwin S."/>
            <person name="Spatafora J."/>
            <person name="Crous P."/>
            <person name="Grigoriev I."/>
        </authorList>
    </citation>
    <scope>NUCLEOTIDE SEQUENCE</scope>
    <source>
        <strain evidence="1">CBS 101060</strain>
    </source>
</reference>
<evidence type="ECO:0000313" key="2">
    <source>
        <dbReference type="Proteomes" id="UP000799429"/>
    </source>
</evidence>
<comment type="caution">
    <text evidence="1">The sequence shown here is derived from an EMBL/GenBank/DDBJ whole genome shotgun (WGS) entry which is preliminary data.</text>
</comment>
<name>A0A9P4VJU6_9PEZI</name>